<feature type="non-terminal residue" evidence="1">
    <location>
        <position position="1"/>
    </location>
</feature>
<evidence type="ECO:0000313" key="1">
    <source>
        <dbReference type="EMBL" id="KAH9327349.1"/>
    </source>
</evidence>
<organism evidence="1 2">
    <name type="scientific">Taxus chinensis</name>
    <name type="common">Chinese yew</name>
    <name type="synonym">Taxus wallichiana var. chinensis</name>
    <dbReference type="NCBI Taxonomy" id="29808"/>
    <lineage>
        <taxon>Eukaryota</taxon>
        <taxon>Viridiplantae</taxon>
        <taxon>Streptophyta</taxon>
        <taxon>Embryophyta</taxon>
        <taxon>Tracheophyta</taxon>
        <taxon>Spermatophyta</taxon>
        <taxon>Pinopsida</taxon>
        <taxon>Pinidae</taxon>
        <taxon>Conifers II</taxon>
        <taxon>Cupressales</taxon>
        <taxon>Taxaceae</taxon>
        <taxon>Taxus</taxon>
    </lineage>
</organism>
<dbReference type="EMBL" id="JAHRHJ020000002">
    <property type="protein sequence ID" value="KAH9327349.1"/>
    <property type="molecule type" value="Genomic_DNA"/>
</dbReference>
<dbReference type="AlphaFoldDB" id="A0AA38LKJ0"/>
<protein>
    <submittedName>
        <fullName evidence="1">Uncharacterized protein</fullName>
    </submittedName>
</protein>
<proteinExistence type="predicted"/>
<reference evidence="1 2" key="1">
    <citation type="journal article" date="2021" name="Nat. Plants">
        <title>The Taxus genome provides insights into paclitaxel biosynthesis.</title>
        <authorList>
            <person name="Xiong X."/>
            <person name="Gou J."/>
            <person name="Liao Q."/>
            <person name="Li Y."/>
            <person name="Zhou Q."/>
            <person name="Bi G."/>
            <person name="Li C."/>
            <person name="Du R."/>
            <person name="Wang X."/>
            <person name="Sun T."/>
            <person name="Guo L."/>
            <person name="Liang H."/>
            <person name="Lu P."/>
            <person name="Wu Y."/>
            <person name="Zhang Z."/>
            <person name="Ro D.K."/>
            <person name="Shang Y."/>
            <person name="Huang S."/>
            <person name="Yan J."/>
        </authorList>
    </citation>
    <scope>NUCLEOTIDE SEQUENCE [LARGE SCALE GENOMIC DNA]</scope>
    <source>
        <strain evidence="1">Ta-2019</strain>
    </source>
</reference>
<name>A0AA38LKJ0_TAXCH</name>
<comment type="caution">
    <text evidence="1">The sequence shown here is derived from an EMBL/GenBank/DDBJ whole genome shotgun (WGS) entry which is preliminary data.</text>
</comment>
<dbReference type="Proteomes" id="UP000824469">
    <property type="component" value="Unassembled WGS sequence"/>
</dbReference>
<feature type="non-terminal residue" evidence="1">
    <location>
        <position position="56"/>
    </location>
</feature>
<evidence type="ECO:0000313" key="2">
    <source>
        <dbReference type="Proteomes" id="UP000824469"/>
    </source>
</evidence>
<keyword evidence="2" id="KW-1185">Reference proteome</keyword>
<gene>
    <name evidence="1" type="ORF">KI387_007527</name>
</gene>
<sequence>IWGCWVSPTSGATYLGNSGSILKGFCGLFLEISDLELFPGRRHDTDFVFVLESQKL</sequence>
<accession>A0AA38LKJ0</accession>